<dbReference type="EMBL" id="VSSQ01109112">
    <property type="protein sequence ID" value="MPN47536.1"/>
    <property type="molecule type" value="Genomic_DNA"/>
</dbReference>
<dbReference type="AlphaFoldDB" id="A0A645I9F0"/>
<protein>
    <submittedName>
        <fullName evidence="5">Acetate kinase</fullName>
        <ecNumber evidence="5">2.7.2.1</ecNumber>
    </submittedName>
</protein>
<dbReference type="GO" id="GO:0008776">
    <property type="term" value="F:acetate kinase activity"/>
    <property type="evidence" value="ECO:0007669"/>
    <property type="project" value="UniProtKB-EC"/>
</dbReference>
<dbReference type="InterPro" id="IPR000890">
    <property type="entry name" value="Aliphatic_acid_kin_short-chain"/>
</dbReference>
<sequence>MEDVLPRLFSREGGVDAIVFTAGVGENDRSVRARILQGLEYLGVDVDFDYNMSCPRGEEVDISKPGSKVKVFIIPTDEEMVIAKDTAKLTAK</sequence>
<evidence type="ECO:0000256" key="1">
    <source>
        <dbReference type="ARBA" id="ARBA00022679"/>
    </source>
</evidence>
<dbReference type="Pfam" id="PF00871">
    <property type="entry name" value="Acetate_kinase"/>
    <property type="match status" value="1"/>
</dbReference>
<keyword evidence="1 5" id="KW-0808">Transferase</keyword>
<name>A0A645I9F0_9ZZZZ</name>
<organism evidence="5">
    <name type="scientific">bioreactor metagenome</name>
    <dbReference type="NCBI Taxonomy" id="1076179"/>
    <lineage>
        <taxon>unclassified sequences</taxon>
        <taxon>metagenomes</taxon>
        <taxon>ecological metagenomes</taxon>
    </lineage>
</organism>
<reference evidence="5" key="1">
    <citation type="submission" date="2019-08" db="EMBL/GenBank/DDBJ databases">
        <authorList>
            <person name="Kucharzyk K."/>
            <person name="Murdoch R.W."/>
            <person name="Higgins S."/>
            <person name="Loffler F."/>
        </authorList>
    </citation>
    <scope>NUCLEOTIDE SEQUENCE</scope>
</reference>
<dbReference type="PRINTS" id="PR00471">
    <property type="entry name" value="ACETATEKNASE"/>
</dbReference>
<dbReference type="EC" id="2.7.2.1" evidence="5"/>
<comment type="caution">
    <text evidence="5">The sequence shown here is derived from an EMBL/GenBank/DDBJ whole genome shotgun (WGS) entry which is preliminary data.</text>
</comment>
<keyword evidence="4" id="KW-0067">ATP-binding</keyword>
<dbReference type="GO" id="GO:0005524">
    <property type="term" value="F:ATP binding"/>
    <property type="evidence" value="ECO:0007669"/>
    <property type="project" value="UniProtKB-KW"/>
</dbReference>
<evidence type="ECO:0000256" key="2">
    <source>
        <dbReference type="ARBA" id="ARBA00022741"/>
    </source>
</evidence>
<proteinExistence type="predicted"/>
<evidence type="ECO:0000256" key="3">
    <source>
        <dbReference type="ARBA" id="ARBA00022777"/>
    </source>
</evidence>
<accession>A0A645I9F0</accession>
<dbReference type="Gene3D" id="3.30.420.40">
    <property type="match status" value="1"/>
</dbReference>
<dbReference type="SUPFAM" id="SSF53067">
    <property type="entry name" value="Actin-like ATPase domain"/>
    <property type="match status" value="1"/>
</dbReference>
<dbReference type="PANTHER" id="PTHR21060:SF15">
    <property type="entry name" value="ACETATE KINASE-RELATED"/>
    <property type="match status" value="1"/>
</dbReference>
<dbReference type="InterPro" id="IPR043129">
    <property type="entry name" value="ATPase_NBD"/>
</dbReference>
<dbReference type="GO" id="GO:0006083">
    <property type="term" value="P:acetate metabolic process"/>
    <property type="evidence" value="ECO:0007669"/>
    <property type="project" value="TreeGrafter"/>
</dbReference>
<evidence type="ECO:0000313" key="5">
    <source>
        <dbReference type="EMBL" id="MPN47536.1"/>
    </source>
</evidence>
<gene>
    <name evidence="5" type="primary">ackA_60</name>
    <name evidence="5" type="ORF">SDC9_195139</name>
</gene>
<dbReference type="PANTHER" id="PTHR21060">
    <property type="entry name" value="ACETATE KINASE"/>
    <property type="match status" value="1"/>
</dbReference>
<keyword evidence="3 5" id="KW-0418">Kinase</keyword>
<keyword evidence="2" id="KW-0547">Nucleotide-binding</keyword>
<evidence type="ECO:0000256" key="4">
    <source>
        <dbReference type="ARBA" id="ARBA00022840"/>
    </source>
</evidence>